<feature type="transmembrane region" description="Helical" evidence="5">
    <location>
        <begin position="82"/>
        <end position="103"/>
    </location>
</feature>
<keyword evidence="8" id="KW-1185">Reference proteome</keyword>
<evidence type="ECO:0000259" key="6">
    <source>
        <dbReference type="Pfam" id="PF07291"/>
    </source>
</evidence>
<dbReference type="AlphaFoldDB" id="A0A919EKR3"/>
<feature type="transmembrane region" description="Helical" evidence="5">
    <location>
        <begin position="164"/>
        <end position="184"/>
    </location>
</feature>
<dbReference type="Proteomes" id="UP000632849">
    <property type="component" value="Unassembled WGS sequence"/>
</dbReference>
<dbReference type="Pfam" id="PF07291">
    <property type="entry name" value="MauE"/>
    <property type="match status" value="1"/>
</dbReference>
<evidence type="ECO:0000256" key="1">
    <source>
        <dbReference type="ARBA" id="ARBA00004141"/>
    </source>
</evidence>
<evidence type="ECO:0000313" key="8">
    <source>
        <dbReference type="Proteomes" id="UP000632849"/>
    </source>
</evidence>
<sequence length="204" mass="20177">MLGGPLSWDPAAGASLVLALRCVVTVVFAASALGKLRAPGEFRASVVEMRVVPGRAVGTVTAAVPLLEAALAAAVWVPALTAWAFVLSFGLVAVFTAALVSVLRRKIDTSCSCFGATRTRVGPAHLVRNAVLLAATAAGCAAALGPDGPVSVPVPGPLDPAGALVGLLGAVCVSALVVSTDLLADVFSGAGGSDATRGTSRRVP</sequence>
<name>A0A919EKR3_STRFL</name>
<gene>
    <name evidence="7" type="ORF">GCM10017667_20900</name>
</gene>
<evidence type="ECO:0000256" key="3">
    <source>
        <dbReference type="ARBA" id="ARBA00022989"/>
    </source>
</evidence>
<keyword evidence="2 5" id="KW-0812">Transmembrane</keyword>
<dbReference type="GO" id="GO:0030416">
    <property type="term" value="P:methylamine metabolic process"/>
    <property type="evidence" value="ECO:0007669"/>
    <property type="project" value="InterPro"/>
</dbReference>
<feature type="domain" description="Methylamine utilisation protein MauE" evidence="6">
    <location>
        <begin position="15"/>
        <end position="141"/>
    </location>
</feature>
<accession>A0A919EKR3</accession>
<comment type="subcellular location">
    <subcellularLocation>
        <location evidence="1">Membrane</location>
        <topology evidence="1">Multi-pass membrane protein</topology>
    </subcellularLocation>
</comment>
<evidence type="ECO:0000256" key="4">
    <source>
        <dbReference type="ARBA" id="ARBA00023136"/>
    </source>
</evidence>
<evidence type="ECO:0000256" key="5">
    <source>
        <dbReference type="SAM" id="Phobius"/>
    </source>
</evidence>
<reference evidence="7" key="1">
    <citation type="journal article" date="2014" name="Int. J. Syst. Evol. Microbiol.">
        <title>Complete genome sequence of Corynebacterium casei LMG S-19264T (=DSM 44701T), isolated from a smear-ripened cheese.</title>
        <authorList>
            <consortium name="US DOE Joint Genome Institute (JGI-PGF)"/>
            <person name="Walter F."/>
            <person name="Albersmeier A."/>
            <person name="Kalinowski J."/>
            <person name="Ruckert C."/>
        </authorList>
    </citation>
    <scope>NUCLEOTIDE SEQUENCE</scope>
    <source>
        <strain evidence="7">JCM 4122</strain>
    </source>
</reference>
<keyword evidence="4 5" id="KW-0472">Membrane</keyword>
<feature type="transmembrane region" description="Helical" evidence="5">
    <location>
        <begin position="124"/>
        <end position="144"/>
    </location>
</feature>
<comment type="caution">
    <text evidence="7">The sequence shown here is derived from an EMBL/GenBank/DDBJ whole genome shotgun (WGS) entry which is preliminary data.</text>
</comment>
<reference evidence="7" key="2">
    <citation type="submission" date="2020-09" db="EMBL/GenBank/DDBJ databases">
        <authorList>
            <person name="Sun Q."/>
            <person name="Ohkuma M."/>
        </authorList>
    </citation>
    <scope>NUCLEOTIDE SEQUENCE</scope>
    <source>
        <strain evidence="7">JCM 4122</strain>
    </source>
</reference>
<feature type="transmembrane region" description="Helical" evidence="5">
    <location>
        <begin position="12"/>
        <end position="33"/>
    </location>
</feature>
<dbReference type="EMBL" id="BNBE01000001">
    <property type="protein sequence ID" value="GHF91417.1"/>
    <property type="molecule type" value="Genomic_DNA"/>
</dbReference>
<dbReference type="GO" id="GO:0016020">
    <property type="term" value="C:membrane"/>
    <property type="evidence" value="ECO:0007669"/>
    <property type="project" value="UniProtKB-SubCell"/>
</dbReference>
<protein>
    <recommendedName>
        <fullName evidence="6">Methylamine utilisation protein MauE domain-containing protein</fullName>
    </recommendedName>
</protein>
<organism evidence="7 8">
    <name type="scientific">Streptomyces filamentosus</name>
    <name type="common">Streptomyces roseosporus</name>
    <dbReference type="NCBI Taxonomy" id="67294"/>
    <lineage>
        <taxon>Bacteria</taxon>
        <taxon>Bacillati</taxon>
        <taxon>Actinomycetota</taxon>
        <taxon>Actinomycetes</taxon>
        <taxon>Kitasatosporales</taxon>
        <taxon>Streptomycetaceae</taxon>
        <taxon>Streptomyces</taxon>
    </lineage>
</organism>
<feature type="transmembrane region" description="Helical" evidence="5">
    <location>
        <begin position="54"/>
        <end position="76"/>
    </location>
</feature>
<keyword evidence="3 5" id="KW-1133">Transmembrane helix</keyword>
<dbReference type="InterPro" id="IPR009908">
    <property type="entry name" value="Methylamine_util_MauE"/>
</dbReference>
<proteinExistence type="predicted"/>
<evidence type="ECO:0000256" key="2">
    <source>
        <dbReference type="ARBA" id="ARBA00022692"/>
    </source>
</evidence>
<evidence type="ECO:0000313" key="7">
    <source>
        <dbReference type="EMBL" id="GHF91417.1"/>
    </source>
</evidence>